<dbReference type="PANTHER" id="PTHR24413">
    <property type="entry name" value="SPECKLE-TYPE POZ PROTEIN"/>
    <property type="match status" value="1"/>
</dbReference>
<proteinExistence type="predicted"/>
<accession>A0A9N9JK72</accession>
<dbReference type="AlphaFoldDB" id="A0A9N9JK72"/>
<sequence>VESNVNVRKHSQKEELIKELLNSFEMQNDTKHHDVVFCIYNDDRIEKVYASRYVLSVTVEIHDIQPDTFRVLIRWLYGQSFEDATSNMFEISEDQSSDSEARCLTFLIDLLKASDIYQVDPLKDIIEEKIITKSYVNVNNVVETLKWAQE</sequence>
<reference evidence="2" key="1">
    <citation type="submission" date="2021-06" db="EMBL/GenBank/DDBJ databases">
        <authorList>
            <person name="Kallberg Y."/>
            <person name="Tangrot J."/>
            <person name="Rosling A."/>
        </authorList>
    </citation>
    <scope>NUCLEOTIDE SEQUENCE</scope>
    <source>
        <strain evidence="2">IN212</strain>
    </source>
</reference>
<evidence type="ECO:0000313" key="2">
    <source>
        <dbReference type="EMBL" id="CAG8783341.1"/>
    </source>
</evidence>
<comment type="caution">
    <text evidence="2">The sequence shown here is derived from an EMBL/GenBank/DDBJ whole genome shotgun (WGS) entry which is preliminary data.</text>
</comment>
<protein>
    <submittedName>
        <fullName evidence="2">6041_t:CDS:1</fullName>
    </submittedName>
</protein>
<name>A0A9N9JK72_9GLOM</name>
<dbReference type="OrthoDB" id="2385073at2759"/>
<feature type="non-terminal residue" evidence="2">
    <location>
        <position position="150"/>
    </location>
</feature>
<dbReference type="Proteomes" id="UP000789396">
    <property type="component" value="Unassembled WGS sequence"/>
</dbReference>
<dbReference type="SMART" id="SM00225">
    <property type="entry name" value="BTB"/>
    <property type="match status" value="1"/>
</dbReference>
<dbReference type="EMBL" id="CAJVPZ010054591">
    <property type="protein sequence ID" value="CAG8783341.1"/>
    <property type="molecule type" value="Genomic_DNA"/>
</dbReference>
<dbReference type="SUPFAM" id="SSF54695">
    <property type="entry name" value="POZ domain"/>
    <property type="match status" value="1"/>
</dbReference>
<dbReference type="InterPro" id="IPR011333">
    <property type="entry name" value="SKP1/BTB/POZ_sf"/>
</dbReference>
<evidence type="ECO:0000313" key="3">
    <source>
        <dbReference type="Proteomes" id="UP000789396"/>
    </source>
</evidence>
<keyword evidence="3" id="KW-1185">Reference proteome</keyword>
<feature type="non-terminal residue" evidence="2">
    <location>
        <position position="1"/>
    </location>
</feature>
<organism evidence="2 3">
    <name type="scientific">Racocetra fulgida</name>
    <dbReference type="NCBI Taxonomy" id="60492"/>
    <lineage>
        <taxon>Eukaryota</taxon>
        <taxon>Fungi</taxon>
        <taxon>Fungi incertae sedis</taxon>
        <taxon>Mucoromycota</taxon>
        <taxon>Glomeromycotina</taxon>
        <taxon>Glomeromycetes</taxon>
        <taxon>Diversisporales</taxon>
        <taxon>Gigasporaceae</taxon>
        <taxon>Racocetra</taxon>
    </lineage>
</organism>
<dbReference type="Gene3D" id="3.30.710.10">
    <property type="entry name" value="Potassium Channel Kv1.1, Chain A"/>
    <property type="match status" value="1"/>
</dbReference>
<feature type="domain" description="BTB" evidence="1">
    <location>
        <begin position="33"/>
        <end position="134"/>
    </location>
</feature>
<gene>
    <name evidence="2" type="ORF">RFULGI_LOCUS16027</name>
</gene>
<dbReference type="InterPro" id="IPR000210">
    <property type="entry name" value="BTB/POZ_dom"/>
</dbReference>
<evidence type="ECO:0000259" key="1">
    <source>
        <dbReference type="SMART" id="SM00225"/>
    </source>
</evidence>